<dbReference type="SUPFAM" id="SSF51735">
    <property type="entry name" value="NAD(P)-binding Rossmann-fold domains"/>
    <property type="match status" value="1"/>
</dbReference>
<reference evidence="1 2" key="1">
    <citation type="submission" date="2017-04" db="EMBL/GenBank/DDBJ databases">
        <authorList>
            <person name="Afonso C.L."/>
            <person name="Miller P.J."/>
            <person name="Scott M.A."/>
            <person name="Spackman E."/>
            <person name="Goraichik I."/>
            <person name="Dimitrov K.M."/>
            <person name="Suarez D.L."/>
            <person name="Swayne D.E."/>
        </authorList>
    </citation>
    <scope>NUCLEOTIDE SEQUENCE [LARGE SCALE GENOMIC DNA]</scope>
    <source>
        <strain evidence="1 2">N3/975</strain>
    </source>
</reference>
<dbReference type="RefSeq" id="WP_208918729.1">
    <property type="nucleotide sequence ID" value="NZ_LT840184.1"/>
</dbReference>
<organism evidence="1 2">
    <name type="scientific">Paenibacillus uliginis N3/975</name>
    <dbReference type="NCBI Taxonomy" id="1313296"/>
    <lineage>
        <taxon>Bacteria</taxon>
        <taxon>Bacillati</taxon>
        <taxon>Bacillota</taxon>
        <taxon>Bacilli</taxon>
        <taxon>Bacillales</taxon>
        <taxon>Paenibacillaceae</taxon>
        <taxon>Paenibacillus</taxon>
    </lineage>
</organism>
<dbReference type="AlphaFoldDB" id="A0A1X7H6V2"/>
<keyword evidence="2" id="KW-1185">Reference proteome</keyword>
<gene>
    <name evidence="1" type="ORF">SAMN05661091_1862</name>
</gene>
<dbReference type="Proteomes" id="UP000192940">
    <property type="component" value="Chromosome I"/>
</dbReference>
<name>A0A1X7H6V2_9BACL</name>
<dbReference type="STRING" id="1313296.SAMN05661091_1862"/>
<protein>
    <submittedName>
        <fullName evidence="1">Predicted dehydrogenase</fullName>
    </submittedName>
</protein>
<dbReference type="Gene3D" id="3.40.50.720">
    <property type="entry name" value="NAD(P)-binding Rossmann-like Domain"/>
    <property type="match status" value="1"/>
</dbReference>
<evidence type="ECO:0000313" key="2">
    <source>
        <dbReference type="Proteomes" id="UP000192940"/>
    </source>
</evidence>
<sequence>MTKKIGFIDYFLDEWHAEKYPEWIESASGGAMKVTCAYGKIDSPTGRSNAQWCADKGIQLRSSIEEVIEESDYLIVLSPDHPEFHEELSQLPLRSGKPTYVDKTFAPDRQTAIALFETAREHGTPLYSSSALRFAAEYMETERIGIETICSVGPGRYENYSIHQIEPIVSLMGSDVKRVMYIGTANSPALLIEFGNGRKATVNHFGWECPFTLTLNYESGQAKIVKPESNYFGSFISQMLQFFESGEPIVEPAETVAIITIIEYGLKAAETPYQWVELPS</sequence>
<accession>A0A1X7H6V2</accession>
<dbReference type="InterPro" id="IPR036291">
    <property type="entry name" value="NAD(P)-bd_dom_sf"/>
</dbReference>
<evidence type="ECO:0000313" key="1">
    <source>
        <dbReference type="EMBL" id="SMF80651.1"/>
    </source>
</evidence>
<dbReference type="EMBL" id="LT840184">
    <property type="protein sequence ID" value="SMF80651.1"/>
    <property type="molecule type" value="Genomic_DNA"/>
</dbReference>
<proteinExistence type="predicted"/>